<dbReference type="KEGG" id="teq:TEQUI_0172"/>
<keyword evidence="1" id="KW-0378">Hydrolase</keyword>
<dbReference type="PANTHER" id="PTHR46246:SF1">
    <property type="entry name" value="GUANOSINE-3',5'-BIS(DIPHOSPHATE) 3'-PYROPHOSPHOHYDROLASE MESH1"/>
    <property type="match status" value="1"/>
</dbReference>
<dbReference type="InterPro" id="IPR052194">
    <property type="entry name" value="MESH1"/>
</dbReference>
<accession>A0A654KGZ5</accession>
<reference evidence="1 2" key="1">
    <citation type="journal article" date="2011" name="J. Bacteriol.">
        <title>Genome sequence of Taylorella equigenitalis MCE9, the causative agent of contagious equine metritis.</title>
        <authorList>
            <person name="Hebert L."/>
            <person name="Moumen B."/>
            <person name="Duquesne F."/>
            <person name="Breuil M.F."/>
            <person name="Laugier C."/>
            <person name="Batto J.M."/>
            <person name="Renault P."/>
            <person name="Petry S."/>
        </authorList>
    </citation>
    <scope>NUCLEOTIDE SEQUENCE [LARGE SCALE GENOMIC DNA]</scope>
    <source>
        <strain evidence="1 2">MCE9</strain>
    </source>
</reference>
<dbReference type="Proteomes" id="UP000007472">
    <property type="component" value="Chromosome"/>
</dbReference>
<dbReference type="SUPFAM" id="SSF109604">
    <property type="entry name" value="HD-domain/PDEase-like"/>
    <property type="match status" value="1"/>
</dbReference>
<evidence type="ECO:0000313" key="1">
    <source>
        <dbReference type="EMBL" id="ADU91126.1"/>
    </source>
</evidence>
<evidence type="ECO:0000313" key="2">
    <source>
        <dbReference type="Proteomes" id="UP000007472"/>
    </source>
</evidence>
<gene>
    <name evidence="1" type="ordered locus">TEQUI_0172</name>
</gene>
<dbReference type="GO" id="GO:0008893">
    <property type="term" value="F:guanosine-3',5'-bis(diphosphate) 3'-diphosphatase activity"/>
    <property type="evidence" value="ECO:0007669"/>
    <property type="project" value="UniProtKB-EC"/>
</dbReference>
<protein>
    <submittedName>
        <fullName evidence="1">Guanosine-3',5'-bis(Diphosphate) 3'-pyrophosphohydrolase</fullName>
        <ecNumber evidence="1">3.1.7.2</ecNumber>
    </submittedName>
</protein>
<dbReference type="Pfam" id="PF13328">
    <property type="entry name" value="HD_4"/>
    <property type="match status" value="1"/>
</dbReference>
<dbReference type="PANTHER" id="PTHR46246">
    <property type="entry name" value="GUANOSINE-3',5'-BIS(DIPHOSPHATE) 3'-PYROPHOSPHOHYDROLASE MESH1"/>
    <property type="match status" value="1"/>
</dbReference>
<dbReference type="AlphaFoldDB" id="A0A654KGZ5"/>
<sequence length="141" mass="16273">MGELVKKARDLAYKLHSNQVDISGAPYVNHLKFVAQQLLDYSEIVQAVAWLHDSVEDTDITIEEISDIFGTEVAQAVEAITKRHKEKYKDYITRVKNNNIARVVKLADLEHNMDLGRLKVITDSDLRRLQKYKFARQFLLS</sequence>
<dbReference type="EMBL" id="CP002456">
    <property type="protein sequence ID" value="ADU91126.1"/>
    <property type="molecule type" value="Genomic_DNA"/>
</dbReference>
<proteinExistence type="predicted"/>
<organism evidence="1 2">
    <name type="scientific">Taylorella equigenitalis (strain MCE9)</name>
    <dbReference type="NCBI Taxonomy" id="937774"/>
    <lineage>
        <taxon>Bacteria</taxon>
        <taxon>Pseudomonadati</taxon>
        <taxon>Pseudomonadota</taxon>
        <taxon>Betaproteobacteria</taxon>
        <taxon>Burkholderiales</taxon>
        <taxon>Alcaligenaceae</taxon>
        <taxon>Taylorella</taxon>
    </lineage>
</organism>
<name>A0A654KGZ5_TAYEM</name>
<dbReference type="Gene3D" id="1.10.3210.10">
    <property type="entry name" value="Hypothetical protein af1432"/>
    <property type="match status" value="1"/>
</dbReference>
<dbReference type="EC" id="3.1.7.2" evidence="1"/>